<feature type="compositionally biased region" description="Polar residues" evidence="2">
    <location>
        <begin position="652"/>
        <end position="668"/>
    </location>
</feature>
<dbReference type="Pfam" id="PF05794">
    <property type="entry name" value="Tcp11"/>
    <property type="match status" value="1"/>
</dbReference>
<gene>
    <name evidence="3" type="ORF">BDU57DRAFT_439844</name>
</gene>
<dbReference type="EMBL" id="ML979132">
    <property type="protein sequence ID" value="KAF1921959.1"/>
    <property type="molecule type" value="Genomic_DNA"/>
</dbReference>
<proteinExistence type="inferred from homology"/>
<dbReference type="OrthoDB" id="276323at2759"/>
<organism evidence="3 4">
    <name type="scientific">Ampelomyces quisqualis</name>
    <name type="common">Powdery mildew agent</name>
    <dbReference type="NCBI Taxonomy" id="50730"/>
    <lineage>
        <taxon>Eukaryota</taxon>
        <taxon>Fungi</taxon>
        <taxon>Dikarya</taxon>
        <taxon>Ascomycota</taxon>
        <taxon>Pezizomycotina</taxon>
        <taxon>Dothideomycetes</taxon>
        <taxon>Pleosporomycetidae</taxon>
        <taxon>Pleosporales</taxon>
        <taxon>Pleosporineae</taxon>
        <taxon>Phaeosphaeriaceae</taxon>
        <taxon>Ampelomyces</taxon>
    </lineage>
</organism>
<feature type="compositionally biased region" description="Polar residues" evidence="2">
    <location>
        <begin position="569"/>
        <end position="586"/>
    </location>
</feature>
<feature type="region of interest" description="Disordered" evidence="2">
    <location>
        <begin position="1"/>
        <end position="30"/>
    </location>
</feature>
<sequence length="678" mass="77270">MDTRTPKATSSNASSLRAERHSFSQPSAENLVVETSIDGSPSAWHGSLITRHGPSDDQLHPAEHDIVAANEEEGMLRSTHTPTQTPPTPCRHLDYPEELAQIIMAMSPTQYYDELAEAYREASEFPPITTQSLSELDIQHITTNVRLRHDVNFDRDLSFRPNLDGAKGQQKKHVTGQYWKALEAELELYTSLFQGAPTPRTKEGDRWVDLVHYAQRRIPVMFRTIQEVLKSLVPDRDHARVEEHLDVPMLMQEIQRGVCDLVRLAEWMAQLLKEHCAPIRDGLVDEMVSIIRVGASKRSSAQIVDGLRDLFNILETMKLDVANHQIRNLKPMLIEQTIDFEYKYHLERILNHRSRVNVDTAQAWYLRATWEFAGQYPNQTRNLSQAQLNIFVRAVIVPLFNTNRRYELPETFYLDHDRLRSLRVEIEDLVHIEVCMDAFANMLGQFGYNGAISPSTRHRLSTSLLAIMGNAMGHGSYQWVMNSEALALEILRQASLVAGQTMSISHETLSIANEYLLHMFYNSSTTHHPRLEAALFDRTMICINRHTSSTALDLFNTLVPIANTFSPQPTSFSHLDTSNTSTSQSRTPEDARWQDIANRVTHMIILHWRVWKGIAYIQEDSPEARAHREQNTPSPQAIKSTQPPSTAEHKTQLISNMKTGESLESGQESLVPHETHFQ</sequence>
<feature type="compositionally biased region" description="Polar residues" evidence="2">
    <location>
        <begin position="631"/>
        <end position="645"/>
    </location>
</feature>
<feature type="compositionally biased region" description="Polar residues" evidence="2">
    <location>
        <begin position="1"/>
        <end position="15"/>
    </location>
</feature>
<dbReference type="InterPro" id="IPR008862">
    <property type="entry name" value="Tcp11"/>
</dbReference>
<feature type="region of interest" description="Disordered" evidence="2">
    <location>
        <begin position="623"/>
        <end position="678"/>
    </location>
</feature>
<dbReference type="Proteomes" id="UP000800096">
    <property type="component" value="Unassembled WGS sequence"/>
</dbReference>
<accession>A0A6A5R3I3</accession>
<dbReference type="GO" id="GO:0010737">
    <property type="term" value="P:protein kinase A signaling"/>
    <property type="evidence" value="ECO:0007669"/>
    <property type="project" value="TreeGrafter"/>
</dbReference>
<evidence type="ECO:0000256" key="1">
    <source>
        <dbReference type="ARBA" id="ARBA00010954"/>
    </source>
</evidence>
<evidence type="ECO:0000313" key="4">
    <source>
        <dbReference type="Proteomes" id="UP000800096"/>
    </source>
</evidence>
<evidence type="ECO:0000256" key="2">
    <source>
        <dbReference type="SAM" id="MobiDB-lite"/>
    </source>
</evidence>
<protein>
    <submittedName>
        <fullName evidence="3">T-complex protein 11-domain-containing protein</fullName>
    </submittedName>
</protein>
<name>A0A6A5R3I3_AMPQU</name>
<keyword evidence="4" id="KW-1185">Reference proteome</keyword>
<evidence type="ECO:0000313" key="3">
    <source>
        <dbReference type="EMBL" id="KAF1921959.1"/>
    </source>
</evidence>
<dbReference type="AlphaFoldDB" id="A0A6A5R3I3"/>
<dbReference type="PANTHER" id="PTHR12832:SF11">
    <property type="entry name" value="LD23868P"/>
    <property type="match status" value="1"/>
</dbReference>
<dbReference type="PANTHER" id="PTHR12832">
    <property type="entry name" value="TESTIS-SPECIFIC PROTEIN PBS13 T-COMPLEX 11"/>
    <property type="match status" value="1"/>
</dbReference>
<comment type="similarity">
    <text evidence="1">Belongs to the TCP11 family.</text>
</comment>
<feature type="region of interest" description="Disordered" evidence="2">
    <location>
        <begin position="569"/>
        <end position="590"/>
    </location>
</feature>
<reference evidence="3" key="1">
    <citation type="journal article" date="2020" name="Stud. Mycol.">
        <title>101 Dothideomycetes genomes: a test case for predicting lifestyles and emergence of pathogens.</title>
        <authorList>
            <person name="Haridas S."/>
            <person name="Albert R."/>
            <person name="Binder M."/>
            <person name="Bloem J."/>
            <person name="Labutti K."/>
            <person name="Salamov A."/>
            <person name="Andreopoulos B."/>
            <person name="Baker S."/>
            <person name="Barry K."/>
            <person name="Bills G."/>
            <person name="Bluhm B."/>
            <person name="Cannon C."/>
            <person name="Castanera R."/>
            <person name="Culley D."/>
            <person name="Daum C."/>
            <person name="Ezra D."/>
            <person name="Gonzalez J."/>
            <person name="Henrissat B."/>
            <person name="Kuo A."/>
            <person name="Liang C."/>
            <person name="Lipzen A."/>
            <person name="Lutzoni F."/>
            <person name="Magnuson J."/>
            <person name="Mondo S."/>
            <person name="Nolan M."/>
            <person name="Ohm R."/>
            <person name="Pangilinan J."/>
            <person name="Park H.-J."/>
            <person name="Ramirez L."/>
            <person name="Alfaro M."/>
            <person name="Sun H."/>
            <person name="Tritt A."/>
            <person name="Yoshinaga Y."/>
            <person name="Zwiers L.-H."/>
            <person name="Turgeon B."/>
            <person name="Goodwin S."/>
            <person name="Spatafora J."/>
            <person name="Crous P."/>
            <person name="Grigoriev I."/>
        </authorList>
    </citation>
    <scope>NUCLEOTIDE SEQUENCE</scope>
    <source>
        <strain evidence="3">HMLAC05119</strain>
    </source>
</reference>